<dbReference type="PANTHER" id="PTHR44591">
    <property type="entry name" value="STRESS RESPONSE REGULATOR PROTEIN 1"/>
    <property type="match status" value="1"/>
</dbReference>
<evidence type="ECO:0000259" key="4">
    <source>
        <dbReference type="PROSITE" id="PS50110"/>
    </source>
</evidence>
<protein>
    <submittedName>
        <fullName evidence="5">Response regulator</fullName>
    </submittedName>
</protein>
<feature type="domain" description="Response regulatory" evidence="4">
    <location>
        <begin position="3"/>
        <end position="120"/>
    </location>
</feature>
<dbReference type="PROSITE" id="PS50110">
    <property type="entry name" value="RESPONSE_REGULATORY"/>
    <property type="match status" value="1"/>
</dbReference>
<dbReference type="Proteomes" id="UP000729733">
    <property type="component" value="Unassembled WGS sequence"/>
</dbReference>
<dbReference type="EMBL" id="JADWDC010000008">
    <property type="protein sequence ID" value="MCC0176362.1"/>
    <property type="molecule type" value="Genomic_DNA"/>
</dbReference>
<evidence type="ECO:0000256" key="1">
    <source>
        <dbReference type="ARBA" id="ARBA00022553"/>
    </source>
</evidence>
<keyword evidence="2" id="KW-0902">Two-component regulatory system</keyword>
<dbReference type="PANTHER" id="PTHR44591:SF14">
    <property type="entry name" value="PROTEIN PILG"/>
    <property type="match status" value="1"/>
</dbReference>
<organism evidence="5 6">
    <name type="scientific">Waterburya agarophytonicola KI4</name>
    <dbReference type="NCBI Taxonomy" id="2874699"/>
    <lineage>
        <taxon>Bacteria</taxon>
        <taxon>Bacillati</taxon>
        <taxon>Cyanobacteriota</taxon>
        <taxon>Cyanophyceae</taxon>
        <taxon>Pleurocapsales</taxon>
        <taxon>Hyellaceae</taxon>
        <taxon>Waterburya</taxon>
        <taxon>Waterburya agarophytonicola</taxon>
    </lineage>
</organism>
<proteinExistence type="predicted"/>
<keyword evidence="1 3" id="KW-0597">Phosphoprotein</keyword>
<keyword evidence="6" id="KW-1185">Reference proteome</keyword>
<sequence length="121" mass="13726">MKTILIVEDTHAERQMSSALLSHAGFKVAVAESAESAWEWLNSNPSPNLILLDIVMPGESGLDLCRKIRENSQWKNLPILFCSSKAEEFDRFWAMRQGGNEYITKPYVPQNLVDKVIQFAN</sequence>
<dbReference type="InterPro" id="IPR011006">
    <property type="entry name" value="CheY-like_superfamily"/>
</dbReference>
<dbReference type="SMART" id="SM00448">
    <property type="entry name" value="REC"/>
    <property type="match status" value="1"/>
</dbReference>
<feature type="modified residue" description="4-aspartylphosphate" evidence="3">
    <location>
        <position position="53"/>
    </location>
</feature>
<evidence type="ECO:0000313" key="5">
    <source>
        <dbReference type="EMBL" id="MCC0176362.1"/>
    </source>
</evidence>
<dbReference type="Gene3D" id="3.40.50.2300">
    <property type="match status" value="1"/>
</dbReference>
<dbReference type="RefSeq" id="WP_229639404.1">
    <property type="nucleotide sequence ID" value="NZ_JADWDC010000008.1"/>
</dbReference>
<name>A0A964BPA5_9CYAN</name>
<dbReference type="Pfam" id="PF00072">
    <property type="entry name" value="Response_reg"/>
    <property type="match status" value="1"/>
</dbReference>
<comment type="caution">
    <text evidence="5">The sequence shown here is derived from an EMBL/GenBank/DDBJ whole genome shotgun (WGS) entry which is preliminary data.</text>
</comment>
<evidence type="ECO:0000313" key="6">
    <source>
        <dbReference type="Proteomes" id="UP000729733"/>
    </source>
</evidence>
<gene>
    <name evidence="5" type="ORF">I4641_05145</name>
</gene>
<dbReference type="SUPFAM" id="SSF52172">
    <property type="entry name" value="CheY-like"/>
    <property type="match status" value="1"/>
</dbReference>
<dbReference type="AlphaFoldDB" id="A0A964BPA5"/>
<dbReference type="InterPro" id="IPR050595">
    <property type="entry name" value="Bact_response_regulator"/>
</dbReference>
<evidence type="ECO:0000256" key="2">
    <source>
        <dbReference type="ARBA" id="ARBA00023012"/>
    </source>
</evidence>
<evidence type="ECO:0000256" key="3">
    <source>
        <dbReference type="PROSITE-ProRule" id="PRU00169"/>
    </source>
</evidence>
<dbReference type="InterPro" id="IPR001789">
    <property type="entry name" value="Sig_transdc_resp-reg_receiver"/>
</dbReference>
<accession>A0A964BPA5</accession>
<dbReference type="CDD" id="cd17574">
    <property type="entry name" value="REC_OmpR"/>
    <property type="match status" value="1"/>
</dbReference>
<dbReference type="GO" id="GO:0000160">
    <property type="term" value="P:phosphorelay signal transduction system"/>
    <property type="evidence" value="ECO:0007669"/>
    <property type="project" value="UniProtKB-KW"/>
</dbReference>
<reference evidence="5" key="1">
    <citation type="journal article" date="2021" name="Antonie Van Leeuwenhoek">
        <title>Draft genome and description of Waterburya agarophytonicola gen. nov. sp. nov. (Pleurocapsales, Cyanobacteria): a seaweed symbiont.</title>
        <authorList>
            <person name="Bonthond G."/>
            <person name="Shalygin S."/>
            <person name="Bayer T."/>
            <person name="Weinberger F."/>
        </authorList>
    </citation>
    <scope>NUCLEOTIDE SEQUENCE</scope>
    <source>
        <strain evidence="5">KI4</strain>
    </source>
</reference>